<dbReference type="GeneID" id="30027680"/>
<protein>
    <submittedName>
        <fullName evidence="2">Uncharacterized protein</fullName>
    </submittedName>
</protein>
<sequence length="132" mass="14817">MRAAPRNPMPSPLFPDFGGRGLTGPNPGYDSFEGGFRCGPALWPFCPLYCRVRTLSFFRWFFDDRFFVGIFLIARLFFVCISYQIFAYSFSLSFLQVLFVLACAFGLSFGYSNTSGRARACSHDLCPGPALL</sequence>
<accession>A0A1A0HAN7</accession>
<feature type="transmembrane region" description="Helical" evidence="1">
    <location>
        <begin position="66"/>
        <end position="86"/>
    </location>
</feature>
<keyword evidence="1" id="KW-1133">Transmembrane helix</keyword>
<keyword evidence="1" id="KW-0812">Transmembrane</keyword>
<evidence type="ECO:0000313" key="3">
    <source>
        <dbReference type="Proteomes" id="UP000092555"/>
    </source>
</evidence>
<comment type="caution">
    <text evidence="2">The sequence shown here is derived from an EMBL/GenBank/DDBJ whole genome shotgun (WGS) entry which is preliminary data.</text>
</comment>
<proteinExistence type="predicted"/>
<name>A0A1A0HAN7_9ASCO</name>
<dbReference type="RefSeq" id="XP_018711575.1">
    <property type="nucleotide sequence ID" value="XM_018854704.1"/>
</dbReference>
<organism evidence="2 3">
    <name type="scientific">Metschnikowia bicuspidata var. bicuspidata NRRL YB-4993</name>
    <dbReference type="NCBI Taxonomy" id="869754"/>
    <lineage>
        <taxon>Eukaryota</taxon>
        <taxon>Fungi</taxon>
        <taxon>Dikarya</taxon>
        <taxon>Ascomycota</taxon>
        <taxon>Saccharomycotina</taxon>
        <taxon>Pichiomycetes</taxon>
        <taxon>Metschnikowiaceae</taxon>
        <taxon>Metschnikowia</taxon>
    </lineage>
</organism>
<reference evidence="2 3" key="1">
    <citation type="submission" date="2016-05" db="EMBL/GenBank/DDBJ databases">
        <title>Comparative genomics of biotechnologically important yeasts.</title>
        <authorList>
            <consortium name="DOE Joint Genome Institute"/>
            <person name="Riley R."/>
            <person name="Haridas S."/>
            <person name="Wolfe K.H."/>
            <person name="Lopes M.R."/>
            <person name="Hittinger C.T."/>
            <person name="Goker M."/>
            <person name="Salamov A."/>
            <person name="Wisecaver J."/>
            <person name="Long T.M."/>
            <person name="Aerts A.L."/>
            <person name="Barry K."/>
            <person name="Choi C."/>
            <person name="Clum A."/>
            <person name="Coughlan A.Y."/>
            <person name="Deshpande S."/>
            <person name="Douglass A.P."/>
            <person name="Hanson S.J."/>
            <person name="Klenk H.-P."/>
            <person name="LaButti K."/>
            <person name="Lapidus A."/>
            <person name="Lindquist E."/>
            <person name="Lipzen A."/>
            <person name="Meier-kolthoff J.P."/>
            <person name="Ohm R.A."/>
            <person name="Otillar R.P."/>
            <person name="Pangilinan J."/>
            <person name="Peng Y."/>
            <person name="Rokas A."/>
            <person name="Rosa C.A."/>
            <person name="Scheuner C."/>
            <person name="Sibirny A.A."/>
            <person name="Slot J.C."/>
            <person name="Stielow J.B."/>
            <person name="Sun H."/>
            <person name="Kurtzman C.P."/>
            <person name="Blackwell M."/>
            <person name="Grigoriev I.V."/>
            <person name="Jeffries T.W."/>
        </authorList>
    </citation>
    <scope>NUCLEOTIDE SEQUENCE [LARGE SCALE GENOMIC DNA]</scope>
    <source>
        <strain evidence="2 3">NRRL YB-4993</strain>
    </source>
</reference>
<keyword evidence="1" id="KW-0472">Membrane</keyword>
<dbReference type="EMBL" id="LXTC01000003">
    <property type="protein sequence ID" value="OBA21065.1"/>
    <property type="molecule type" value="Genomic_DNA"/>
</dbReference>
<keyword evidence="3" id="KW-1185">Reference proteome</keyword>
<evidence type="ECO:0000313" key="2">
    <source>
        <dbReference type="EMBL" id="OBA21065.1"/>
    </source>
</evidence>
<dbReference type="Proteomes" id="UP000092555">
    <property type="component" value="Unassembled WGS sequence"/>
</dbReference>
<feature type="transmembrane region" description="Helical" evidence="1">
    <location>
        <begin position="92"/>
        <end position="111"/>
    </location>
</feature>
<gene>
    <name evidence="2" type="ORF">METBIDRAFT_173163</name>
</gene>
<dbReference type="AlphaFoldDB" id="A0A1A0HAN7"/>
<evidence type="ECO:0000256" key="1">
    <source>
        <dbReference type="SAM" id="Phobius"/>
    </source>
</evidence>